<dbReference type="STRING" id="670483.S7QJ30"/>
<feature type="compositionally biased region" description="Low complexity" evidence="5">
    <location>
        <begin position="457"/>
        <end position="468"/>
    </location>
</feature>
<feature type="domain" description="THO complex subunitTHOC2 N-terminal" evidence="7">
    <location>
        <begin position="747"/>
        <end position="822"/>
    </location>
</feature>
<evidence type="ECO:0000259" key="6">
    <source>
        <dbReference type="Pfam" id="PF11262"/>
    </source>
</evidence>
<feature type="region of interest" description="Disordered" evidence="5">
    <location>
        <begin position="1459"/>
        <end position="1496"/>
    </location>
</feature>
<feature type="compositionally biased region" description="Low complexity" evidence="5">
    <location>
        <begin position="2065"/>
        <end position="2074"/>
    </location>
</feature>
<feature type="compositionally biased region" description="Basic and acidic residues" evidence="5">
    <location>
        <begin position="1539"/>
        <end position="1550"/>
    </location>
</feature>
<dbReference type="Pfam" id="PF11262">
    <property type="entry name" value="Tho2"/>
    <property type="match status" value="1"/>
</dbReference>
<feature type="region of interest" description="Disordered" evidence="5">
    <location>
        <begin position="306"/>
        <end position="332"/>
    </location>
</feature>
<dbReference type="Pfam" id="PF16134">
    <property type="entry name" value="THOC2_N"/>
    <property type="match status" value="1"/>
</dbReference>
<comment type="similarity">
    <text evidence="2">Belongs to the THOC2 family.</text>
</comment>
<dbReference type="EMBL" id="KB469297">
    <property type="protein sequence ID" value="EPQ59661.1"/>
    <property type="molecule type" value="Genomic_DNA"/>
</dbReference>
<proteinExistence type="inferred from homology"/>
<evidence type="ECO:0000259" key="8">
    <source>
        <dbReference type="Pfam" id="PF16134"/>
    </source>
</evidence>
<comment type="subcellular location">
    <subcellularLocation>
        <location evidence="1">Nucleus</location>
    </subcellularLocation>
</comment>
<feature type="domain" description="THO complex subunitTHOC2 C-terminal" evidence="6">
    <location>
        <begin position="1124"/>
        <end position="1442"/>
    </location>
</feature>
<dbReference type="InterPro" id="IPR021418">
    <property type="entry name" value="THO_THOC2_C"/>
</dbReference>
<organism evidence="9 10">
    <name type="scientific">Gloeophyllum trabeum (strain ATCC 11539 / FP-39264 / Madison 617)</name>
    <name type="common">Brown rot fungus</name>
    <dbReference type="NCBI Taxonomy" id="670483"/>
    <lineage>
        <taxon>Eukaryota</taxon>
        <taxon>Fungi</taxon>
        <taxon>Dikarya</taxon>
        <taxon>Basidiomycota</taxon>
        <taxon>Agaricomycotina</taxon>
        <taxon>Agaricomycetes</taxon>
        <taxon>Gloeophyllales</taxon>
        <taxon>Gloeophyllaceae</taxon>
        <taxon>Gloeophyllum</taxon>
    </lineage>
</organism>
<protein>
    <recommendedName>
        <fullName evidence="3">THO complex subunit 2</fullName>
    </recommendedName>
</protein>
<dbReference type="InterPro" id="IPR032302">
    <property type="entry name" value="THOC2_N"/>
</dbReference>
<reference evidence="9 10" key="1">
    <citation type="journal article" date="2012" name="Science">
        <title>The Paleozoic origin of enzymatic lignin decomposition reconstructed from 31 fungal genomes.</title>
        <authorList>
            <person name="Floudas D."/>
            <person name="Binder M."/>
            <person name="Riley R."/>
            <person name="Barry K."/>
            <person name="Blanchette R.A."/>
            <person name="Henrissat B."/>
            <person name="Martinez A.T."/>
            <person name="Otillar R."/>
            <person name="Spatafora J.W."/>
            <person name="Yadav J.S."/>
            <person name="Aerts A."/>
            <person name="Benoit I."/>
            <person name="Boyd A."/>
            <person name="Carlson A."/>
            <person name="Copeland A."/>
            <person name="Coutinho P.M."/>
            <person name="de Vries R.P."/>
            <person name="Ferreira P."/>
            <person name="Findley K."/>
            <person name="Foster B."/>
            <person name="Gaskell J."/>
            <person name="Glotzer D."/>
            <person name="Gorecki P."/>
            <person name="Heitman J."/>
            <person name="Hesse C."/>
            <person name="Hori C."/>
            <person name="Igarashi K."/>
            <person name="Jurgens J.A."/>
            <person name="Kallen N."/>
            <person name="Kersten P."/>
            <person name="Kohler A."/>
            <person name="Kuees U."/>
            <person name="Kumar T.K.A."/>
            <person name="Kuo A."/>
            <person name="LaButti K."/>
            <person name="Larrondo L.F."/>
            <person name="Lindquist E."/>
            <person name="Ling A."/>
            <person name="Lombard V."/>
            <person name="Lucas S."/>
            <person name="Lundell T."/>
            <person name="Martin R."/>
            <person name="McLaughlin D.J."/>
            <person name="Morgenstern I."/>
            <person name="Morin E."/>
            <person name="Murat C."/>
            <person name="Nagy L.G."/>
            <person name="Nolan M."/>
            <person name="Ohm R.A."/>
            <person name="Patyshakuliyeva A."/>
            <person name="Rokas A."/>
            <person name="Ruiz-Duenas F.J."/>
            <person name="Sabat G."/>
            <person name="Salamov A."/>
            <person name="Samejima M."/>
            <person name="Schmutz J."/>
            <person name="Slot J.C."/>
            <person name="St John F."/>
            <person name="Stenlid J."/>
            <person name="Sun H."/>
            <person name="Sun S."/>
            <person name="Syed K."/>
            <person name="Tsang A."/>
            <person name="Wiebenga A."/>
            <person name="Young D."/>
            <person name="Pisabarro A."/>
            <person name="Eastwood D.C."/>
            <person name="Martin F."/>
            <person name="Cullen D."/>
            <person name="Grigoriev I.V."/>
            <person name="Hibbett D.S."/>
        </authorList>
    </citation>
    <scope>NUCLEOTIDE SEQUENCE [LARGE SCALE GENOMIC DNA]</scope>
    <source>
        <strain evidence="9 10">ATCC 11539</strain>
    </source>
</reference>
<dbReference type="PANTHER" id="PTHR21597:SF0">
    <property type="entry name" value="THO COMPLEX SUBUNIT 2"/>
    <property type="match status" value="1"/>
</dbReference>
<gene>
    <name evidence="9" type="ORF">GLOTRDRAFT_136479</name>
</gene>
<sequence length="2096" mass="231821">MDVVTGIRDNLKNWRTGGEAECRNTLIHPHSTPTDPSSADLLLTAYHTLVSATLPSFSPQPALTPGELAAFVEGLLQSLPSSSSSSEKSAQAVTFGELLVDLLWTVDAAWNEISPEKDEKRKKEEGQEKDENQEREESLRKDREALAELVKEFLARGIIDPHLCRERLDSNTLERAGLVVSKATFNTKEVRVRTGLFYKQNKFNLLREQSEGYSKLTTELTSSIGPAHSPATGRPVESWQEIAARAQPVWEHVVSLIGYFDLDPNRALDIILDVFSVHIETHYSFFLTLLSFSAWSCVECKPREEDAKMDTDGGDGGGQEGAKKEEPAESEFKGKSLDEVLMIAESKTQPIFEPTAAASRRSKSRVMAQVLGFKFRYYRSPGAEEPKRNLYLMAALLIREGFITLEELYPHICPEKEEEDDMDKAYKEYLASINSRIDAAKLSQLALAAPLESSNTPSSSKPRPAAPAEAKKAPEPKSTAEQKARLLEALLAVGALRPALSILSSYPWLVDAHTEIADLLIRVLTESIEPLHKSISRQLNPSFRQSSMRYSKEAGRVVQPPPRTFKITLWAPTPPPTYQTEFVYFFPYWTERVPVAQTLEDLADVVEPLLAFVRVHVSRDASFMTKIVRLGRHHIATTVEVDPTTKKPIGQPDGEHPIVKFWFKIARLYVLPALPLVRGNAVLAVDVWTLLRNFETTMRWQLYGEWRTKTYGSHPELRVRRVQADRESKAILRRLSHNTIDTLSGNVAKLAHSNPCIFFANAVNQIMAYENLANVVIQVLRYVTNLGFDVLVFLILDAFANPNKARVKDDGVNTADWLTSLASFTGMLFRRYSADLTSLLKYIVNQLFNGEVTDTIVLRELIWRMAGIEPLPNLNESQIIAMAGGPLLRIEAVASTTRGARQDPGDAALKGPVRLARALLDSGLALPLLIQVAQLRQSCVFTGKDTHLKALAGLFDATHGVFLQYLELLSSPSVIEAHEYEKLIPALAELAQTYGIRVPVCMQIIRPILHKKLLAAALEMQEKEQEKERLASEEQERRLKAALTAKREPTSATSRVASPAVGETAASVDSPEDGKPSVSASKSDDATMENMDVAPGMTTNEPWIPELRLLFDDVRKVLPREASQVIGPAFYLTFWQLSTYDLSPPGIRYEEEVNTLRSLARQEENKQNAAQRSSDKARRSMQGLHKSKHERYNDFANKLTQELKEQTASRAFTLKRLAREKQYWFAHSRTAGALAAAFIEYCLLPRCLLSPMDADYSAQIIKVIHNMGTPGFSTLMVYDKLLGDHVGAVLFSCSEYEARNYGRFLLGLLTDTLKWYQDEQLFNQENRSKAGGKTVLLPGMQYRWSYKATISQDDLMKFPDWQKVVKKWHRKIGNSLRACIKTGEFMHVYNAIVVLKELLPVFPLAAVVPTAGHELDKCMREFLQKEERGDLKILGRAYHASLQKRESLWAVPELKDAQSTSALARPPVSQTDHTRTTGPPNGAEAGASNARAGAPQTTAPIAPRAQLAGVNGVTHGPGDKSNAGSGSTRSALDSIPRPEVVKRIRPESRNGDTASAPDRPSSLPNKLEAMDVDSSPGRADNVPSGPKPSDAPPQAFETYRDPPPLLTQGLLILMQIETGLMKTALMLKRNPLCLLRLCQVRPFQLRNSVRRHDKPLHQGLLLRRTTRRCHPRVLDGGRRRPQLDLVLGHRASRVAEVGVGLGQRRGGRMTGDPRGMLGGTPGSRRPQIVVTLEIAVRETEMPTAKEIKTGVVTGMVRETEIMAVIENGSVIRNATAIEIAASATGTETGTETEKGIVTEGITKIGNAILGKTVDPRVLLVPLALMIMGYPRGQIRQDIVLQAMMILVEGGALTKMTPTEAPSERREGKGVTPIATTEHGVHLTRMVMIEQETLIGVEKIATASTVTTEAIDKRVPEGPSTKALPPTTPSAPRAMASADISRSSKSDPLRERDRRPSRDSGPHLSQGTPPAGRPPEPVGGSLRARISDKEGSRSSGQSSELPYRVETDRTRADSTRDNDRDAGRKRTLSEREREGNEAPVSGPPEQQGQPPKRPRVVQINRNRYGQSTQSSSASALARKGLPIDPARTDKPRGGRDD</sequence>
<dbReference type="GO" id="GO:0006406">
    <property type="term" value="P:mRNA export from nucleus"/>
    <property type="evidence" value="ECO:0007669"/>
    <property type="project" value="InterPro"/>
</dbReference>
<dbReference type="Pfam" id="PF11732">
    <property type="entry name" value="Thoc2"/>
    <property type="match status" value="1"/>
</dbReference>
<evidence type="ECO:0000256" key="4">
    <source>
        <dbReference type="ARBA" id="ARBA00023242"/>
    </source>
</evidence>
<feature type="compositionally biased region" description="Basic and acidic residues" evidence="5">
    <location>
        <begin position="1941"/>
        <end position="1960"/>
    </location>
</feature>
<dbReference type="GO" id="GO:0000445">
    <property type="term" value="C:THO complex part of transcription export complex"/>
    <property type="evidence" value="ECO:0007669"/>
    <property type="project" value="TreeGrafter"/>
</dbReference>
<name>S7QJ30_GLOTA</name>
<feature type="region of interest" description="Disordered" evidence="5">
    <location>
        <begin position="116"/>
        <end position="140"/>
    </location>
</feature>
<feature type="compositionally biased region" description="Polar residues" evidence="5">
    <location>
        <begin position="1522"/>
        <end position="1531"/>
    </location>
</feature>
<dbReference type="GeneID" id="19303544"/>
<dbReference type="OMA" id="NQKLWLM"/>
<feature type="compositionally biased region" description="Basic and acidic residues" evidence="5">
    <location>
        <begin position="321"/>
        <end position="332"/>
    </location>
</feature>
<feature type="compositionally biased region" description="Polar residues" evidence="5">
    <location>
        <begin position="1459"/>
        <end position="1479"/>
    </location>
</feature>
<feature type="compositionally biased region" description="Basic and acidic residues" evidence="5">
    <location>
        <begin position="2085"/>
        <end position="2096"/>
    </location>
</feature>
<feature type="compositionally biased region" description="Basic and acidic residues" evidence="5">
    <location>
        <begin position="469"/>
        <end position="479"/>
    </location>
</feature>
<feature type="region of interest" description="Disordered" evidence="5">
    <location>
        <begin position="1026"/>
        <end position="1099"/>
    </location>
</feature>
<feature type="compositionally biased region" description="Basic and acidic residues" evidence="5">
    <location>
        <begin position="1026"/>
        <end position="1049"/>
    </location>
</feature>
<feature type="compositionally biased region" description="Low complexity" evidence="5">
    <location>
        <begin position="1482"/>
        <end position="1494"/>
    </location>
</feature>
<dbReference type="HOGENOM" id="CLU_000511_4_0_1"/>
<keyword evidence="4" id="KW-0539">Nucleus</keyword>
<feature type="region of interest" description="Disordered" evidence="5">
    <location>
        <begin position="451"/>
        <end position="479"/>
    </location>
</feature>
<feature type="region of interest" description="Disordered" evidence="5">
    <location>
        <begin position="1509"/>
        <end position="1602"/>
    </location>
</feature>
<dbReference type="GO" id="GO:0006397">
    <property type="term" value="P:mRNA processing"/>
    <property type="evidence" value="ECO:0007669"/>
    <property type="project" value="InterPro"/>
</dbReference>
<feature type="region of interest" description="Disordered" evidence="5">
    <location>
        <begin position="1161"/>
        <end position="1187"/>
    </location>
</feature>
<feature type="compositionally biased region" description="Basic and acidic residues" evidence="5">
    <location>
        <begin position="2002"/>
        <end position="2035"/>
    </location>
</feature>
<accession>S7QJ30</accession>
<dbReference type="eggNOG" id="KOG1874">
    <property type="taxonomic scope" value="Eukaryota"/>
</dbReference>
<dbReference type="InterPro" id="IPR021726">
    <property type="entry name" value="THO_THOC2_N"/>
</dbReference>
<feature type="domain" description="THO complex subunit 2 N-terminal" evidence="8">
    <location>
        <begin position="9"/>
        <end position="742"/>
    </location>
</feature>
<feature type="region of interest" description="Disordered" evidence="5">
    <location>
        <begin position="1909"/>
        <end position="2096"/>
    </location>
</feature>
<dbReference type="KEGG" id="gtr:GLOTRDRAFT_136479"/>
<dbReference type="OrthoDB" id="29024at2759"/>
<evidence type="ECO:0000256" key="3">
    <source>
        <dbReference type="ARBA" id="ARBA00019596"/>
    </source>
</evidence>
<evidence type="ECO:0000313" key="10">
    <source>
        <dbReference type="Proteomes" id="UP000030669"/>
    </source>
</evidence>
<evidence type="ECO:0000256" key="5">
    <source>
        <dbReference type="SAM" id="MobiDB-lite"/>
    </source>
</evidence>
<evidence type="ECO:0000256" key="1">
    <source>
        <dbReference type="ARBA" id="ARBA00004123"/>
    </source>
</evidence>
<dbReference type="InterPro" id="IPR040007">
    <property type="entry name" value="Tho2"/>
</dbReference>
<feature type="region of interest" description="Disordered" evidence="5">
    <location>
        <begin position="1703"/>
        <end position="1723"/>
    </location>
</feature>
<dbReference type="GO" id="GO:0003729">
    <property type="term" value="F:mRNA binding"/>
    <property type="evidence" value="ECO:0007669"/>
    <property type="project" value="TreeGrafter"/>
</dbReference>
<evidence type="ECO:0000256" key="2">
    <source>
        <dbReference type="ARBA" id="ARBA00007857"/>
    </source>
</evidence>
<evidence type="ECO:0000259" key="7">
    <source>
        <dbReference type="Pfam" id="PF11732"/>
    </source>
</evidence>
<dbReference type="RefSeq" id="XP_007862583.1">
    <property type="nucleotide sequence ID" value="XM_007864392.1"/>
</dbReference>
<keyword evidence="10" id="KW-1185">Reference proteome</keyword>
<dbReference type="PANTHER" id="PTHR21597">
    <property type="entry name" value="THO2 PROTEIN"/>
    <property type="match status" value="1"/>
</dbReference>
<evidence type="ECO:0000313" key="9">
    <source>
        <dbReference type="EMBL" id="EPQ59661.1"/>
    </source>
</evidence>
<dbReference type="Proteomes" id="UP000030669">
    <property type="component" value="Unassembled WGS sequence"/>
</dbReference>